<dbReference type="EMBL" id="LYDR01000152">
    <property type="protein sequence ID" value="ODA28582.1"/>
    <property type="molecule type" value="Genomic_DNA"/>
</dbReference>
<dbReference type="SUPFAM" id="SSF50494">
    <property type="entry name" value="Trypsin-like serine proteases"/>
    <property type="match status" value="1"/>
</dbReference>
<dbReference type="InterPro" id="IPR036034">
    <property type="entry name" value="PDZ_sf"/>
</dbReference>
<proteinExistence type="predicted"/>
<dbReference type="InterPro" id="IPR051201">
    <property type="entry name" value="Chloro_Bact_Ser_Proteases"/>
</dbReference>
<keyword evidence="5" id="KW-1185">Reference proteome</keyword>
<dbReference type="Pfam" id="PF13180">
    <property type="entry name" value="PDZ_2"/>
    <property type="match status" value="1"/>
</dbReference>
<dbReference type="InterPro" id="IPR009003">
    <property type="entry name" value="Peptidase_S1_PA"/>
</dbReference>
<dbReference type="SMART" id="SM00228">
    <property type="entry name" value="PDZ"/>
    <property type="match status" value="2"/>
</dbReference>
<evidence type="ECO:0000256" key="1">
    <source>
        <dbReference type="ARBA" id="ARBA00022670"/>
    </source>
</evidence>
<dbReference type="InterPro" id="IPR001940">
    <property type="entry name" value="Peptidase_S1C"/>
</dbReference>
<dbReference type="InterPro" id="IPR001478">
    <property type="entry name" value="PDZ"/>
</dbReference>
<evidence type="ECO:0000256" key="2">
    <source>
        <dbReference type="ARBA" id="ARBA00022801"/>
    </source>
</evidence>
<keyword evidence="2" id="KW-0378">Hydrolase</keyword>
<comment type="caution">
    <text evidence="4">The sequence shown here is derived from an EMBL/GenBank/DDBJ whole genome shotgun (WGS) entry which is preliminary data.</text>
</comment>
<organism evidence="4 5">
    <name type="scientific">Planctopirus hydrillae</name>
    <dbReference type="NCBI Taxonomy" id="1841610"/>
    <lineage>
        <taxon>Bacteria</taxon>
        <taxon>Pseudomonadati</taxon>
        <taxon>Planctomycetota</taxon>
        <taxon>Planctomycetia</taxon>
        <taxon>Planctomycetales</taxon>
        <taxon>Planctomycetaceae</taxon>
        <taxon>Planctopirus</taxon>
    </lineage>
</organism>
<protein>
    <submittedName>
        <fullName evidence="4">Serine protease</fullName>
    </submittedName>
</protein>
<dbReference type="GO" id="GO:0006508">
    <property type="term" value="P:proteolysis"/>
    <property type="evidence" value="ECO:0007669"/>
    <property type="project" value="UniProtKB-KW"/>
</dbReference>
<name>A0A1C3E5R4_9PLAN</name>
<dbReference type="PRINTS" id="PR00834">
    <property type="entry name" value="PROTEASES2C"/>
</dbReference>
<dbReference type="PROSITE" id="PS50106">
    <property type="entry name" value="PDZ"/>
    <property type="match status" value="1"/>
</dbReference>
<dbReference type="Gene3D" id="2.40.10.120">
    <property type="match status" value="1"/>
</dbReference>
<dbReference type="PANTHER" id="PTHR43343">
    <property type="entry name" value="PEPTIDASE S12"/>
    <property type="match status" value="1"/>
</dbReference>
<dbReference type="RefSeq" id="WP_068851930.1">
    <property type="nucleotide sequence ID" value="NZ_LYDR01000152.1"/>
</dbReference>
<accession>A0A1C3E5R4</accession>
<feature type="domain" description="PDZ" evidence="3">
    <location>
        <begin position="234"/>
        <end position="317"/>
    </location>
</feature>
<dbReference type="Pfam" id="PF13365">
    <property type="entry name" value="Trypsin_2"/>
    <property type="match status" value="1"/>
</dbReference>
<dbReference type="SUPFAM" id="SSF50156">
    <property type="entry name" value="PDZ domain-like"/>
    <property type="match status" value="2"/>
</dbReference>
<evidence type="ECO:0000259" key="3">
    <source>
        <dbReference type="PROSITE" id="PS50106"/>
    </source>
</evidence>
<dbReference type="GO" id="GO:0004252">
    <property type="term" value="F:serine-type endopeptidase activity"/>
    <property type="evidence" value="ECO:0007669"/>
    <property type="project" value="InterPro"/>
</dbReference>
<evidence type="ECO:0000313" key="4">
    <source>
        <dbReference type="EMBL" id="ODA28582.1"/>
    </source>
</evidence>
<sequence>MIKWLITPAIYGVLCLTAVLSSASELRETPAVRAYKRASASVVNIHTEKSAQERDSVFASSRGRKINGMGTGIVIDERGYIVTNHHVVADVELIRATFEDGSDYDARVIGVDKEQDLAVIKVDGTKTFKVAPFGTSSDIYLAERVLAIGNAYGYRHTVTEGIVSALGRDVEVNETQSYRNLIQTDASINPGNSGGPLINMDGDVIGVNVAIRAGAQRIGFAIPIDDARKVVARLISVEQMGLGYHGAILRDLKTATQKLLIIENVLSDSPAQRAGLKAGDVVLKAGSLEVCDSVDFERSLLGRKPGDNLDLVVRRNDRDEKLNFALGQSNISLVQNQAFRPASTGINETEAQRFWQILGLKLAPIAADQKLLTGTRYRGGLRVVDVRPDSPAASNGITKGDILVGLHDWETLSVENVTWIVNKSNEIKLNPIKFYIVRGQETLFGHLQTASRQ</sequence>
<dbReference type="Proteomes" id="UP000094828">
    <property type="component" value="Unassembled WGS sequence"/>
</dbReference>
<keyword evidence="1 4" id="KW-0645">Protease</keyword>
<dbReference type="PANTHER" id="PTHR43343:SF3">
    <property type="entry name" value="PROTEASE DO-LIKE 8, CHLOROPLASTIC"/>
    <property type="match status" value="1"/>
</dbReference>
<dbReference type="OrthoDB" id="248175at2"/>
<gene>
    <name evidence="4" type="ORF">A6X21_12875</name>
</gene>
<dbReference type="AlphaFoldDB" id="A0A1C3E5R4"/>
<evidence type="ECO:0000313" key="5">
    <source>
        <dbReference type="Proteomes" id="UP000094828"/>
    </source>
</evidence>
<reference evidence="4 5" key="1">
    <citation type="submission" date="2016-05" db="EMBL/GenBank/DDBJ databases">
        <title>Genomic and physiological characterization of Planctopirus sp. isolated from fresh water lake.</title>
        <authorList>
            <person name="Subhash Y."/>
            <person name="Ramana C."/>
        </authorList>
    </citation>
    <scope>NUCLEOTIDE SEQUENCE [LARGE SCALE GENOMIC DNA]</scope>
    <source>
        <strain evidence="4 5">JC280</strain>
    </source>
</reference>
<dbReference type="STRING" id="1841610.A6X21_12875"/>
<dbReference type="Gene3D" id="2.30.42.10">
    <property type="match status" value="2"/>
</dbReference>